<dbReference type="InterPro" id="IPR007497">
    <property type="entry name" value="SIMPL/DUF541"/>
</dbReference>
<evidence type="ECO:0000256" key="5">
    <source>
        <dbReference type="ARBA" id="ARBA00023242"/>
    </source>
</evidence>
<protein>
    <submittedName>
        <fullName evidence="6">Interleukin 1 receptor associated kinase 1 binding protein 1</fullName>
    </submittedName>
</protein>
<dbReference type="Pfam" id="PF04402">
    <property type="entry name" value="SIMPL"/>
    <property type="match status" value="1"/>
</dbReference>
<evidence type="ECO:0000256" key="4">
    <source>
        <dbReference type="ARBA" id="ARBA00022490"/>
    </source>
</evidence>
<name>A0A8B9SLF7_ANAPL</name>
<dbReference type="Proteomes" id="UP000694400">
    <property type="component" value="Chromosome 3"/>
</dbReference>
<sequence>MRKGSTTLGLLCDPPAWQCEGGRESRDMAEPPSQGAALQRLPWSRAGSAAMALPAPLPARSMELAPVPVPSPVAAATGRELHVSGSAELSAGPDRARVSVRLGSRKGAAGAARSSVSRRLEYIAHSARHRGVPEENMTVTEDFSRLENTYQMEAEVSIIFSDFGKMQNVCNLLTEKLGTSVTISPPHFYHTPEAIDALRRQVCVAAVGNTRQKAQEVCRLLGQSLGKPLLIREEETKEWGGHTDSQQPNAPDSQTLQERILNATAYASCRVFAVFEIKGKENRRKKLL</sequence>
<evidence type="ECO:0000313" key="6">
    <source>
        <dbReference type="Ensembl" id="ENSAPLP00020007981.1"/>
    </source>
</evidence>
<comment type="subcellular location">
    <subcellularLocation>
        <location evidence="2">Cytoplasm</location>
    </subcellularLocation>
    <subcellularLocation>
        <location evidence="1">Nucleus</location>
    </subcellularLocation>
</comment>
<dbReference type="GO" id="GO:0006955">
    <property type="term" value="P:immune response"/>
    <property type="evidence" value="ECO:0007669"/>
    <property type="project" value="InterPro"/>
</dbReference>
<dbReference type="AlphaFoldDB" id="A0A8B9SLF7"/>
<dbReference type="GO" id="GO:0005634">
    <property type="term" value="C:nucleus"/>
    <property type="evidence" value="ECO:0007669"/>
    <property type="project" value="UniProtKB-SubCell"/>
</dbReference>
<evidence type="ECO:0000256" key="2">
    <source>
        <dbReference type="ARBA" id="ARBA00004496"/>
    </source>
</evidence>
<dbReference type="InterPro" id="IPR030312">
    <property type="entry name" value="IRAK1BP1"/>
</dbReference>
<dbReference type="Ensembl" id="ENSAPLT00020008593.1">
    <property type="protein sequence ID" value="ENSAPLP00020007981.1"/>
    <property type="gene ID" value="ENSAPLG00020005871.1"/>
</dbReference>
<reference evidence="6" key="2">
    <citation type="submission" date="2025-08" db="UniProtKB">
        <authorList>
            <consortium name="Ensembl"/>
        </authorList>
    </citation>
    <scope>IDENTIFICATION</scope>
</reference>
<organism evidence="6 7">
    <name type="scientific">Anas platyrhynchos</name>
    <name type="common">Mallard</name>
    <name type="synonym">Anas boschas</name>
    <dbReference type="NCBI Taxonomy" id="8839"/>
    <lineage>
        <taxon>Eukaryota</taxon>
        <taxon>Metazoa</taxon>
        <taxon>Chordata</taxon>
        <taxon>Craniata</taxon>
        <taxon>Vertebrata</taxon>
        <taxon>Euteleostomi</taxon>
        <taxon>Archelosauria</taxon>
        <taxon>Archosauria</taxon>
        <taxon>Dinosauria</taxon>
        <taxon>Saurischia</taxon>
        <taxon>Theropoda</taxon>
        <taxon>Coelurosauria</taxon>
        <taxon>Aves</taxon>
        <taxon>Neognathae</taxon>
        <taxon>Galloanserae</taxon>
        <taxon>Anseriformes</taxon>
        <taxon>Anatidae</taxon>
        <taxon>Anatinae</taxon>
        <taxon>Anas</taxon>
    </lineage>
</organism>
<keyword evidence="5" id="KW-0539">Nucleus</keyword>
<keyword evidence="4" id="KW-0963">Cytoplasm</keyword>
<evidence type="ECO:0000256" key="1">
    <source>
        <dbReference type="ARBA" id="ARBA00004123"/>
    </source>
</evidence>
<dbReference type="PANTHER" id="PTHR18842">
    <property type="entry name" value="INTERLEUKIN-1 RECEPTOR-ASSOCIATED KINASE 1-BINDING PROTEIN 1"/>
    <property type="match status" value="1"/>
</dbReference>
<proteinExistence type="inferred from homology"/>
<dbReference type="Gene3D" id="3.30.110.170">
    <property type="entry name" value="Protein of unknown function (DUF541), domain 1"/>
    <property type="match status" value="1"/>
</dbReference>
<reference evidence="6" key="1">
    <citation type="submission" date="2019-08" db="EMBL/GenBank/DDBJ databases">
        <title>Three high-quality genomes provides insights into domestication of ducks.</title>
        <authorList>
            <person name="Hou Z.C."/>
            <person name="Zhu F."/>
            <person name="Yin Z.T."/>
            <person name="Zhang F."/>
        </authorList>
    </citation>
    <scope>NUCLEOTIDE SEQUENCE [LARGE SCALE GENOMIC DNA]</scope>
</reference>
<dbReference type="PANTHER" id="PTHR18842:SF2">
    <property type="entry name" value="INTERLEUKIN-1 RECEPTOR-ASSOCIATED KINASE 1-BINDING PROTEIN 1"/>
    <property type="match status" value="1"/>
</dbReference>
<dbReference type="GO" id="GO:0043123">
    <property type="term" value="P:positive regulation of canonical NF-kappaB signal transduction"/>
    <property type="evidence" value="ECO:0007669"/>
    <property type="project" value="InterPro"/>
</dbReference>
<dbReference type="FunFam" id="3.30.110.170:FF:000003">
    <property type="entry name" value="Interleukin-1 receptor-associated kinase 1-binding protein 1 homolog"/>
    <property type="match status" value="1"/>
</dbReference>
<evidence type="ECO:0000313" key="7">
    <source>
        <dbReference type="Proteomes" id="UP000694400"/>
    </source>
</evidence>
<reference evidence="6" key="3">
    <citation type="submission" date="2025-09" db="UniProtKB">
        <authorList>
            <consortium name="Ensembl"/>
        </authorList>
    </citation>
    <scope>IDENTIFICATION</scope>
</reference>
<accession>A0A8B9SLF7</accession>
<evidence type="ECO:0000256" key="3">
    <source>
        <dbReference type="ARBA" id="ARBA00005509"/>
    </source>
</evidence>
<comment type="similarity">
    <text evidence="3">Belongs to the IRAK1BP1 family.</text>
</comment>
<dbReference type="GO" id="GO:0005737">
    <property type="term" value="C:cytoplasm"/>
    <property type="evidence" value="ECO:0007669"/>
    <property type="project" value="UniProtKB-SubCell"/>
</dbReference>